<dbReference type="PANTHER" id="PTHR19877">
    <property type="entry name" value="EUKARYOTIC TRANSLATION INITIATION FACTOR 3 SUBUNIT I"/>
    <property type="match status" value="1"/>
</dbReference>
<dbReference type="OrthoDB" id="200206at2759"/>
<dbReference type="Pfam" id="PF00400">
    <property type="entry name" value="WD40"/>
    <property type="match status" value="3"/>
</dbReference>
<protein>
    <recommendedName>
        <fullName evidence="6">Serine-threonine kinase receptor-associated protein</fullName>
    </recommendedName>
</protein>
<dbReference type="GO" id="GO:0032797">
    <property type="term" value="C:SMN complex"/>
    <property type="evidence" value="ECO:0007669"/>
    <property type="project" value="TreeGrafter"/>
</dbReference>
<reference evidence="8" key="1">
    <citation type="journal article" date="2022" name="Proc. Natl. Acad. Sci. U.S.A.">
        <title>Life cycle and functional genomics of the unicellular red alga Galdieria for elucidating algal and plant evolution and industrial use.</title>
        <authorList>
            <person name="Hirooka S."/>
            <person name="Itabashi T."/>
            <person name="Ichinose T.M."/>
            <person name="Onuma R."/>
            <person name="Fujiwara T."/>
            <person name="Yamashita S."/>
            <person name="Jong L.W."/>
            <person name="Tomita R."/>
            <person name="Iwane A.H."/>
            <person name="Miyagishima S.Y."/>
        </authorList>
    </citation>
    <scope>NUCLEOTIDE SEQUENCE</scope>
    <source>
        <strain evidence="8">NBRC 102759</strain>
    </source>
</reference>
<evidence type="ECO:0000256" key="3">
    <source>
        <dbReference type="ARBA" id="ARBA00022737"/>
    </source>
</evidence>
<comment type="caution">
    <text evidence="8">The sequence shown here is derived from an EMBL/GenBank/DDBJ whole genome shotgun (WGS) entry which is preliminary data.</text>
</comment>
<dbReference type="AlphaFoldDB" id="A0A9C7PTA0"/>
<organism evidence="8 9">
    <name type="scientific">Galdieria partita</name>
    <dbReference type="NCBI Taxonomy" id="83374"/>
    <lineage>
        <taxon>Eukaryota</taxon>
        <taxon>Rhodophyta</taxon>
        <taxon>Bangiophyceae</taxon>
        <taxon>Galdieriales</taxon>
        <taxon>Galdieriaceae</taxon>
        <taxon>Galdieria</taxon>
    </lineage>
</organism>
<dbReference type="SUPFAM" id="SSF50978">
    <property type="entry name" value="WD40 repeat-like"/>
    <property type="match status" value="1"/>
</dbReference>
<keyword evidence="4" id="KW-0508">mRNA splicing</keyword>
<dbReference type="Proteomes" id="UP001061958">
    <property type="component" value="Unassembled WGS sequence"/>
</dbReference>
<sequence length="300" mass="32529">MPLVCPGHSRGIVELEYSPVTADGYFLISACLDGYPMLRDGATGNWLGTFTGHKGAVWTASLNNTATLAVTGGADFTCRIWNALNGLCLRTYSQSHICRAVSFSEESTRILVGGNMKTLNVFDLTGGEQTDPVAVLEGHKGTVRFARFFGSGHNSIISGGDDPFLIVWDIRSGKPVEKLELGTSYIKSAEVSNTGSTSIATVVAANGLQFWDLEQLCKLDSMDIPHDSESASLRGNYVVVSGRDLQIRLYDRNTKQVLHTFHGHHGPVWCVRFSPLGDSFASGSDDGTIRLWNDENLLHG</sequence>
<dbReference type="EMBL" id="BQMJ01000007">
    <property type="protein sequence ID" value="GJQ09282.1"/>
    <property type="molecule type" value="Genomic_DNA"/>
</dbReference>
<feature type="repeat" description="WD" evidence="7">
    <location>
        <begin position="261"/>
        <end position="293"/>
    </location>
</feature>
<dbReference type="InterPro" id="IPR036322">
    <property type="entry name" value="WD40_repeat_dom_sf"/>
</dbReference>
<gene>
    <name evidence="8" type="ORF">GpartN1_g1073.t1</name>
</gene>
<dbReference type="PANTHER" id="PTHR19877:SF13">
    <property type="entry name" value="SERINE-THREONINE KINASE RECEPTOR-ASSOCIATED PROTEIN"/>
    <property type="match status" value="1"/>
</dbReference>
<dbReference type="GO" id="GO:0000387">
    <property type="term" value="P:spliceosomal snRNP assembly"/>
    <property type="evidence" value="ECO:0007669"/>
    <property type="project" value="TreeGrafter"/>
</dbReference>
<dbReference type="InterPro" id="IPR001680">
    <property type="entry name" value="WD40_rpt"/>
</dbReference>
<evidence type="ECO:0000256" key="6">
    <source>
        <dbReference type="ARBA" id="ARBA00040390"/>
    </source>
</evidence>
<keyword evidence="2" id="KW-0507">mRNA processing</keyword>
<feature type="repeat" description="WD" evidence="7">
    <location>
        <begin position="50"/>
        <end position="91"/>
    </location>
</feature>
<dbReference type="SMART" id="SM00320">
    <property type="entry name" value="WD40"/>
    <property type="match status" value="5"/>
</dbReference>
<dbReference type="Gene3D" id="2.130.10.10">
    <property type="entry name" value="YVTN repeat-like/Quinoprotein amine dehydrogenase"/>
    <property type="match status" value="2"/>
</dbReference>
<evidence type="ECO:0000256" key="1">
    <source>
        <dbReference type="ARBA" id="ARBA00022574"/>
    </source>
</evidence>
<reference evidence="8" key="2">
    <citation type="submission" date="2022-01" db="EMBL/GenBank/DDBJ databases">
        <authorList>
            <person name="Hirooka S."/>
            <person name="Miyagishima S.Y."/>
        </authorList>
    </citation>
    <scope>NUCLEOTIDE SEQUENCE</scope>
    <source>
        <strain evidence="8">NBRC 102759</strain>
    </source>
</reference>
<dbReference type="InterPro" id="IPR019775">
    <property type="entry name" value="WD40_repeat_CS"/>
</dbReference>
<evidence type="ECO:0000313" key="8">
    <source>
        <dbReference type="EMBL" id="GJQ09282.1"/>
    </source>
</evidence>
<proteinExistence type="inferred from homology"/>
<evidence type="ECO:0000313" key="9">
    <source>
        <dbReference type="Proteomes" id="UP001061958"/>
    </source>
</evidence>
<dbReference type="GO" id="GO:0003723">
    <property type="term" value="F:RNA binding"/>
    <property type="evidence" value="ECO:0007669"/>
    <property type="project" value="TreeGrafter"/>
</dbReference>
<dbReference type="PROSITE" id="PS50294">
    <property type="entry name" value="WD_REPEATS_REGION"/>
    <property type="match status" value="2"/>
</dbReference>
<dbReference type="PROSITE" id="PS50082">
    <property type="entry name" value="WD_REPEATS_2"/>
    <property type="match status" value="3"/>
</dbReference>
<dbReference type="InterPro" id="IPR020472">
    <property type="entry name" value="WD40_PAC1"/>
</dbReference>
<evidence type="ECO:0000256" key="7">
    <source>
        <dbReference type="PROSITE-ProRule" id="PRU00221"/>
    </source>
</evidence>
<accession>A0A9C7PTA0</accession>
<evidence type="ECO:0000256" key="2">
    <source>
        <dbReference type="ARBA" id="ARBA00022664"/>
    </source>
</evidence>
<dbReference type="CDD" id="cd00200">
    <property type="entry name" value="WD40"/>
    <property type="match status" value="1"/>
</dbReference>
<dbReference type="PRINTS" id="PR00320">
    <property type="entry name" value="GPROTEINBRPT"/>
</dbReference>
<keyword evidence="9" id="KW-1185">Reference proteome</keyword>
<keyword evidence="1 7" id="KW-0853">WD repeat</keyword>
<name>A0A9C7PTA0_9RHOD</name>
<evidence type="ECO:0000256" key="5">
    <source>
        <dbReference type="ARBA" id="ARBA00038394"/>
    </source>
</evidence>
<dbReference type="PROSITE" id="PS00678">
    <property type="entry name" value="WD_REPEATS_1"/>
    <property type="match status" value="1"/>
</dbReference>
<dbReference type="InterPro" id="IPR015943">
    <property type="entry name" value="WD40/YVTN_repeat-like_dom_sf"/>
</dbReference>
<evidence type="ECO:0000256" key="4">
    <source>
        <dbReference type="ARBA" id="ARBA00023187"/>
    </source>
</evidence>
<feature type="repeat" description="WD" evidence="7">
    <location>
        <begin position="136"/>
        <end position="178"/>
    </location>
</feature>
<keyword evidence="3" id="KW-0677">Repeat</keyword>
<comment type="similarity">
    <text evidence="5">Belongs to the WD repeat STRAP family.</text>
</comment>